<comment type="pathway">
    <text evidence="2">Amino-acid biosynthesis; L-serine biosynthesis; L-serine from 3-phospho-D-glycerate: step 3/3.</text>
</comment>
<dbReference type="InterPro" id="IPR004469">
    <property type="entry name" value="PSP"/>
</dbReference>
<evidence type="ECO:0000256" key="7">
    <source>
        <dbReference type="ARBA" id="ARBA00022801"/>
    </source>
</evidence>
<dbReference type="GO" id="GO:0006564">
    <property type="term" value="P:L-serine biosynthetic process"/>
    <property type="evidence" value="ECO:0007669"/>
    <property type="project" value="UniProtKB-KW"/>
</dbReference>
<dbReference type="SUPFAM" id="SSF56784">
    <property type="entry name" value="HAD-like"/>
    <property type="match status" value="1"/>
</dbReference>
<comment type="similarity">
    <text evidence="3">Belongs to the HAD-like hydrolase superfamily. SerB family.</text>
</comment>
<dbReference type="UniPathway" id="UPA00135">
    <property type="reaction ID" value="UER00198"/>
</dbReference>
<evidence type="ECO:0000313" key="12">
    <source>
        <dbReference type="EMBL" id="KJE89325.1"/>
    </source>
</evidence>
<dbReference type="GO" id="GO:0000287">
    <property type="term" value="F:magnesium ion binding"/>
    <property type="evidence" value="ECO:0007669"/>
    <property type="project" value="TreeGrafter"/>
</dbReference>
<dbReference type="RefSeq" id="XP_004365692.1">
    <property type="nucleotide sequence ID" value="XM_004365635.2"/>
</dbReference>
<evidence type="ECO:0000256" key="10">
    <source>
        <dbReference type="ARBA" id="ARBA00031693"/>
    </source>
</evidence>
<accession>A0A0D2WHX8</accession>
<proteinExistence type="inferred from homology"/>
<keyword evidence="13" id="KW-1185">Reference proteome</keyword>
<dbReference type="InterPro" id="IPR023214">
    <property type="entry name" value="HAD_sf"/>
</dbReference>
<dbReference type="eggNOG" id="KOG1615">
    <property type="taxonomic scope" value="Eukaryota"/>
</dbReference>
<dbReference type="OMA" id="ANYFIGF"/>
<dbReference type="EMBL" id="KE346360">
    <property type="protein sequence ID" value="KJE89325.1"/>
    <property type="molecule type" value="Genomic_DNA"/>
</dbReference>
<evidence type="ECO:0000256" key="8">
    <source>
        <dbReference type="ARBA" id="ARBA00022842"/>
    </source>
</evidence>
<evidence type="ECO:0000256" key="1">
    <source>
        <dbReference type="ARBA" id="ARBA00001946"/>
    </source>
</evidence>
<name>A0A0D2WHX8_CAPO3</name>
<reference evidence="13" key="1">
    <citation type="submission" date="2011-02" db="EMBL/GenBank/DDBJ databases">
        <title>The Genome Sequence of Capsaspora owczarzaki ATCC 30864.</title>
        <authorList>
            <person name="Russ C."/>
            <person name="Cuomo C."/>
            <person name="Burger G."/>
            <person name="Gray M.W."/>
            <person name="Holland P.W.H."/>
            <person name="King N."/>
            <person name="Lang F.B.F."/>
            <person name="Roger A.J."/>
            <person name="Ruiz-Trillo I."/>
            <person name="Young S.K."/>
            <person name="Zeng Q."/>
            <person name="Gargeya S."/>
            <person name="Alvarado L."/>
            <person name="Berlin A."/>
            <person name="Chapman S.B."/>
            <person name="Chen Z."/>
            <person name="Freedman E."/>
            <person name="Gellesch M."/>
            <person name="Goldberg J."/>
            <person name="Griggs A."/>
            <person name="Gujja S."/>
            <person name="Heilman E."/>
            <person name="Heiman D."/>
            <person name="Howarth C."/>
            <person name="Mehta T."/>
            <person name="Neiman D."/>
            <person name="Pearson M."/>
            <person name="Roberts A."/>
            <person name="Saif S."/>
            <person name="Shea T."/>
            <person name="Shenoy N."/>
            <person name="Sisk P."/>
            <person name="Stolte C."/>
            <person name="Sykes S."/>
            <person name="White J."/>
            <person name="Yandava C."/>
            <person name="Haas B."/>
            <person name="Nusbaum C."/>
            <person name="Birren B."/>
        </authorList>
    </citation>
    <scope>NUCLEOTIDE SEQUENCE</scope>
    <source>
        <strain evidence="13">ATCC 30864</strain>
    </source>
</reference>
<dbReference type="InParanoid" id="A0A0D2WHX8"/>
<dbReference type="Gene3D" id="3.40.50.1000">
    <property type="entry name" value="HAD superfamily/HAD-like"/>
    <property type="match status" value="1"/>
</dbReference>
<evidence type="ECO:0000256" key="9">
    <source>
        <dbReference type="ARBA" id="ARBA00023299"/>
    </source>
</evidence>
<evidence type="ECO:0000313" key="13">
    <source>
        <dbReference type="Proteomes" id="UP000008743"/>
    </source>
</evidence>
<dbReference type="NCBIfam" id="TIGR01488">
    <property type="entry name" value="HAD-SF-IB"/>
    <property type="match status" value="1"/>
</dbReference>
<dbReference type="AlphaFoldDB" id="A0A0D2WHX8"/>
<comment type="cofactor">
    <cofactor evidence="1">
        <name>Mg(2+)</name>
        <dbReference type="ChEBI" id="CHEBI:18420"/>
    </cofactor>
</comment>
<keyword evidence="5" id="KW-0028">Amino-acid biosynthesis</keyword>
<gene>
    <name evidence="12" type="ORF">CAOG_000821</name>
</gene>
<keyword evidence="9" id="KW-0718">Serine biosynthesis</keyword>
<protein>
    <recommendedName>
        <fullName evidence="4">phosphoserine phosphatase</fullName>
        <ecNumber evidence="4">3.1.3.3</ecNumber>
    </recommendedName>
    <alternativeName>
        <fullName evidence="10">O-phosphoserine phosphohydrolase</fullName>
    </alternativeName>
</protein>
<sequence length="226" mass="24236">MVAPADSIVHLLKSARCVVFDVDSTLIQEEGIDVLADFCGVGKQVAELTSQAMGGAVPFQVALKQRLDLIKPSAQNIHDCLQQHPPHLTSGVKELVEMLKACGVDVYVVTGGFRQMIAPVIDELEIAADHVFANQILFENETGSYAGFDDKALTSQSGGKGKAVALIKAKHENAVTIMVGDGITDLEARPPADMFIGFGGNVRRQAVQERADWFVTSFSEVIAALQ</sequence>
<dbReference type="STRING" id="595528.A0A0D2WHX8"/>
<dbReference type="Pfam" id="PF00702">
    <property type="entry name" value="Hydrolase"/>
    <property type="match status" value="1"/>
</dbReference>
<feature type="active site" description="Proton donor" evidence="11">
    <location>
        <position position="23"/>
    </location>
</feature>
<evidence type="ECO:0000256" key="6">
    <source>
        <dbReference type="ARBA" id="ARBA00022723"/>
    </source>
</evidence>
<evidence type="ECO:0000256" key="3">
    <source>
        <dbReference type="ARBA" id="ARBA00009184"/>
    </source>
</evidence>
<dbReference type="PhylomeDB" id="A0A0D2WHX8"/>
<organism evidence="12 13">
    <name type="scientific">Capsaspora owczarzaki (strain ATCC 30864)</name>
    <dbReference type="NCBI Taxonomy" id="595528"/>
    <lineage>
        <taxon>Eukaryota</taxon>
        <taxon>Filasterea</taxon>
        <taxon>Capsaspora</taxon>
    </lineage>
</organism>
<dbReference type="EC" id="3.1.3.3" evidence="4"/>
<dbReference type="NCBIfam" id="TIGR00338">
    <property type="entry name" value="serB"/>
    <property type="match status" value="1"/>
</dbReference>
<keyword evidence="6" id="KW-0479">Metal-binding</keyword>
<dbReference type="PANTHER" id="PTHR43344:SF2">
    <property type="entry name" value="PHOSPHOSERINE PHOSPHATASE"/>
    <property type="match status" value="1"/>
</dbReference>
<evidence type="ECO:0000256" key="4">
    <source>
        <dbReference type="ARBA" id="ARBA00012640"/>
    </source>
</evidence>
<dbReference type="InterPro" id="IPR050582">
    <property type="entry name" value="HAD-like_SerB"/>
</dbReference>
<dbReference type="CDD" id="cd04309">
    <property type="entry name" value="HAD_PSP_eu"/>
    <property type="match status" value="1"/>
</dbReference>
<dbReference type="PANTHER" id="PTHR43344">
    <property type="entry name" value="PHOSPHOSERINE PHOSPHATASE"/>
    <property type="match status" value="1"/>
</dbReference>
<keyword evidence="8" id="KW-0460">Magnesium</keyword>
<evidence type="ECO:0000256" key="2">
    <source>
        <dbReference type="ARBA" id="ARBA00005135"/>
    </source>
</evidence>
<dbReference type="InterPro" id="IPR036412">
    <property type="entry name" value="HAD-like_sf"/>
</dbReference>
<dbReference type="OrthoDB" id="27226at2759"/>
<dbReference type="GO" id="GO:0005737">
    <property type="term" value="C:cytoplasm"/>
    <property type="evidence" value="ECO:0007669"/>
    <property type="project" value="TreeGrafter"/>
</dbReference>
<evidence type="ECO:0000256" key="5">
    <source>
        <dbReference type="ARBA" id="ARBA00022605"/>
    </source>
</evidence>
<keyword evidence="7" id="KW-0378">Hydrolase</keyword>
<dbReference type="FunCoup" id="A0A0D2WHX8">
    <property type="interactions" value="343"/>
</dbReference>
<evidence type="ECO:0000256" key="11">
    <source>
        <dbReference type="PIRSR" id="PIRSR604469-1"/>
    </source>
</evidence>
<dbReference type="GO" id="GO:0036424">
    <property type="term" value="F:L-phosphoserine phosphatase activity"/>
    <property type="evidence" value="ECO:0007669"/>
    <property type="project" value="InterPro"/>
</dbReference>
<dbReference type="Proteomes" id="UP000008743">
    <property type="component" value="Unassembled WGS sequence"/>
</dbReference>
<dbReference type="Gene3D" id="1.10.150.210">
    <property type="entry name" value="Phosphoserine phosphatase, domain 2"/>
    <property type="match status" value="1"/>
</dbReference>
<feature type="active site" description="Nucleophile" evidence="11">
    <location>
        <position position="21"/>
    </location>
</feature>